<name>A0A8K0FYH1_IGNLU</name>
<comment type="caution">
    <text evidence="1">The sequence shown here is derived from an EMBL/GenBank/DDBJ whole genome shotgun (WGS) entry which is preliminary data.</text>
</comment>
<dbReference type="OrthoDB" id="7692465at2759"/>
<evidence type="ECO:0000313" key="1">
    <source>
        <dbReference type="EMBL" id="KAF2881442.1"/>
    </source>
</evidence>
<protein>
    <submittedName>
        <fullName evidence="1">Uncharacterized protein</fullName>
    </submittedName>
</protein>
<keyword evidence="2" id="KW-1185">Reference proteome</keyword>
<sequence>MMFGRDIKTCLDLIRPQTQAKAAKRHIRNFRGNRDIQFTDGERVHIRNYCSNDRWFPDEIEEVLVERTYICRESKGGQLWKRHTYQLLPHSSKSDVVQSIVDLEQNVTNNDSQVDSDNVLENTVIERRMSLDKQNCTDVEVDNNIIKDNSIKSEDRINLRPRRTIKPPDRLNL</sequence>
<dbReference type="Proteomes" id="UP000801492">
    <property type="component" value="Unassembled WGS sequence"/>
</dbReference>
<reference evidence="1" key="1">
    <citation type="submission" date="2019-08" db="EMBL/GenBank/DDBJ databases">
        <title>The genome of the North American firefly Photinus pyralis.</title>
        <authorList>
            <consortium name="Photinus pyralis genome working group"/>
            <person name="Fallon T.R."/>
            <person name="Sander Lower S.E."/>
            <person name="Weng J.-K."/>
        </authorList>
    </citation>
    <scope>NUCLEOTIDE SEQUENCE</scope>
    <source>
        <strain evidence="1">TRF0915ILg1</strain>
        <tissue evidence="1">Whole body</tissue>
    </source>
</reference>
<proteinExistence type="predicted"/>
<gene>
    <name evidence="1" type="ORF">ILUMI_24728</name>
</gene>
<accession>A0A8K0FYH1</accession>
<dbReference type="EMBL" id="VTPC01090739">
    <property type="protein sequence ID" value="KAF2881442.1"/>
    <property type="molecule type" value="Genomic_DNA"/>
</dbReference>
<dbReference type="AlphaFoldDB" id="A0A8K0FYH1"/>
<organism evidence="1 2">
    <name type="scientific">Ignelater luminosus</name>
    <name type="common">Cucubano</name>
    <name type="synonym">Pyrophorus luminosus</name>
    <dbReference type="NCBI Taxonomy" id="2038154"/>
    <lineage>
        <taxon>Eukaryota</taxon>
        <taxon>Metazoa</taxon>
        <taxon>Ecdysozoa</taxon>
        <taxon>Arthropoda</taxon>
        <taxon>Hexapoda</taxon>
        <taxon>Insecta</taxon>
        <taxon>Pterygota</taxon>
        <taxon>Neoptera</taxon>
        <taxon>Endopterygota</taxon>
        <taxon>Coleoptera</taxon>
        <taxon>Polyphaga</taxon>
        <taxon>Elateriformia</taxon>
        <taxon>Elateroidea</taxon>
        <taxon>Elateridae</taxon>
        <taxon>Agrypninae</taxon>
        <taxon>Pyrophorini</taxon>
        <taxon>Ignelater</taxon>
    </lineage>
</organism>
<evidence type="ECO:0000313" key="2">
    <source>
        <dbReference type="Proteomes" id="UP000801492"/>
    </source>
</evidence>